<organism evidence="1 2">
    <name type="scientific">Gossypium barbadense</name>
    <name type="common">Sea Island cotton</name>
    <name type="synonym">Hibiscus barbadensis</name>
    <dbReference type="NCBI Taxonomy" id="3634"/>
    <lineage>
        <taxon>Eukaryota</taxon>
        <taxon>Viridiplantae</taxon>
        <taxon>Streptophyta</taxon>
        <taxon>Embryophyta</taxon>
        <taxon>Tracheophyta</taxon>
        <taxon>Spermatophyta</taxon>
        <taxon>Magnoliopsida</taxon>
        <taxon>eudicotyledons</taxon>
        <taxon>Gunneridae</taxon>
        <taxon>Pentapetalae</taxon>
        <taxon>rosids</taxon>
        <taxon>malvids</taxon>
        <taxon>Malvales</taxon>
        <taxon>Malvaceae</taxon>
        <taxon>Malvoideae</taxon>
        <taxon>Gossypium</taxon>
    </lineage>
</organism>
<dbReference type="Proteomes" id="UP000239757">
    <property type="component" value="Unassembled WGS sequence"/>
</dbReference>
<dbReference type="PANTHER" id="PTHR47074">
    <property type="entry name" value="BNAC02G40300D PROTEIN"/>
    <property type="match status" value="1"/>
</dbReference>
<proteinExistence type="predicted"/>
<dbReference type="EMBL" id="KZ665696">
    <property type="protein sequence ID" value="PPR98169.1"/>
    <property type="molecule type" value="Genomic_DNA"/>
</dbReference>
<dbReference type="InterPro" id="IPR052929">
    <property type="entry name" value="RNase_H-like_EbsB-rel"/>
</dbReference>
<dbReference type="OrthoDB" id="1428651at2759"/>
<name>A0A2P5X4F5_GOSBA</name>
<dbReference type="PANTHER" id="PTHR47074:SF48">
    <property type="entry name" value="POLYNUCLEOTIDYL TRANSFERASE, RIBONUCLEASE H-LIKE SUPERFAMILY PROTEIN"/>
    <property type="match status" value="1"/>
</dbReference>
<dbReference type="AlphaFoldDB" id="A0A2P5X4F5"/>
<reference evidence="1 2" key="1">
    <citation type="submission" date="2015-01" db="EMBL/GenBank/DDBJ databases">
        <title>Genome of allotetraploid Gossypium barbadense reveals genomic plasticity and fiber elongation in cotton evolution.</title>
        <authorList>
            <person name="Chen X."/>
            <person name="Liu X."/>
            <person name="Zhao B."/>
            <person name="Zheng H."/>
            <person name="Hu Y."/>
            <person name="Lu G."/>
            <person name="Yang C."/>
            <person name="Chen J."/>
            <person name="Shan C."/>
            <person name="Zhang L."/>
            <person name="Zhou Y."/>
            <person name="Wang L."/>
            <person name="Guo W."/>
            <person name="Bai Y."/>
            <person name="Ruan J."/>
            <person name="Shangguan X."/>
            <person name="Mao Y."/>
            <person name="Jiang J."/>
            <person name="Zhu Y."/>
            <person name="Lei J."/>
            <person name="Kang H."/>
            <person name="Chen S."/>
            <person name="He X."/>
            <person name="Wang R."/>
            <person name="Wang Y."/>
            <person name="Chen J."/>
            <person name="Wang L."/>
            <person name="Yu S."/>
            <person name="Wang B."/>
            <person name="Wei J."/>
            <person name="Song S."/>
            <person name="Lu X."/>
            <person name="Gao Z."/>
            <person name="Gu W."/>
            <person name="Deng X."/>
            <person name="Ma D."/>
            <person name="Wang S."/>
            <person name="Liang W."/>
            <person name="Fang L."/>
            <person name="Cai C."/>
            <person name="Zhu X."/>
            <person name="Zhou B."/>
            <person name="Zhang Y."/>
            <person name="Chen Z."/>
            <person name="Xu S."/>
            <person name="Zhu R."/>
            <person name="Wang S."/>
            <person name="Zhang T."/>
            <person name="Zhao G."/>
        </authorList>
    </citation>
    <scope>NUCLEOTIDE SEQUENCE [LARGE SCALE GENOMIC DNA]</scope>
    <source>
        <strain evidence="2">cv. Xinhai21</strain>
        <tissue evidence="1">Leaf</tissue>
    </source>
</reference>
<accession>A0A2P5X4F5</accession>
<gene>
    <name evidence="1" type="ORF">GOBAR_AA22491</name>
</gene>
<evidence type="ECO:0000313" key="1">
    <source>
        <dbReference type="EMBL" id="PPR98169.1"/>
    </source>
</evidence>
<sequence length="196" mass="22239">MGLLLKCLRWRFDKGTSIGNFEDPWLPSDDSSFVQSDALPGLENMIACDLSNDDDNFYSMKSGHHLAIQANTSLSQQCVEGPWLTLWNLSLPPKFKMFIWGFLHDFVPCKSRLFSKVFQCVSSLATNLPSLPRRWQRPSDIWVKCNVDTVVSRDLRYTVLAVIIRDKHGKFIKGKTLCLSTCLDPAHAEVMAIRDG</sequence>
<protein>
    <submittedName>
        <fullName evidence="1">Uncharacterized protein</fullName>
    </submittedName>
</protein>
<evidence type="ECO:0000313" key="2">
    <source>
        <dbReference type="Proteomes" id="UP000239757"/>
    </source>
</evidence>